<dbReference type="AlphaFoldDB" id="A0A6M3L7D1"/>
<gene>
    <name evidence="1" type="ORF">MM415A06258_0003</name>
    <name evidence="2" type="ORF">MM415B02556_0002</name>
</gene>
<accession>A0A6M3L7D1</accession>
<evidence type="ECO:0000313" key="1">
    <source>
        <dbReference type="EMBL" id="QJA68523.1"/>
    </source>
</evidence>
<proteinExistence type="predicted"/>
<protein>
    <submittedName>
        <fullName evidence="2">Uncharacterized protein</fullName>
    </submittedName>
</protein>
<evidence type="ECO:0000313" key="2">
    <source>
        <dbReference type="EMBL" id="QJA89401.1"/>
    </source>
</evidence>
<dbReference type="EMBL" id="MT141625">
    <property type="protein sequence ID" value="QJA68523.1"/>
    <property type="molecule type" value="Genomic_DNA"/>
</dbReference>
<dbReference type="EMBL" id="MT142844">
    <property type="protein sequence ID" value="QJA89401.1"/>
    <property type="molecule type" value="Genomic_DNA"/>
</dbReference>
<reference evidence="2" key="1">
    <citation type="submission" date="2020-03" db="EMBL/GenBank/DDBJ databases">
        <title>The deep terrestrial virosphere.</title>
        <authorList>
            <person name="Holmfeldt K."/>
            <person name="Nilsson E."/>
            <person name="Simone D."/>
            <person name="Lopez-Fernandez M."/>
            <person name="Wu X."/>
            <person name="de Brujin I."/>
            <person name="Lundin D."/>
            <person name="Andersson A."/>
            <person name="Bertilsson S."/>
            <person name="Dopson M."/>
        </authorList>
    </citation>
    <scope>NUCLEOTIDE SEQUENCE</scope>
    <source>
        <strain evidence="1">MM415A06258</strain>
        <strain evidence="2">MM415B02556</strain>
    </source>
</reference>
<sequence>MITEERYKEICREEGATEAAAEEYWRFEKKARALYPGIDSSVESIARQTIRGMLDFFPNDCRKED</sequence>
<name>A0A6M3L7D1_9ZZZZ</name>
<organism evidence="2">
    <name type="scientific">viral metagenome</name>
    <dbReference type="NCBI Taxonomy" id="1070528"/>
    <lineage>
        <taxon>unclassified sequences</taxon>
        <taxon>metagenomes</taxon>
        <taxon>organismal metagenomes</taxon>
    </lineage>
</organism>